<dbReference type="RefSeq" id="WP_261495729.1">
    <property type="nucleotide sequence ID" value="NZ_JAOCQF010000001.1"/>
</dbReference>
<keyword evidence="3" id="KW-1185">Reference proteome</keyword>
<keyword evidence="1" id="KW-0732">Signal</keyword>
<accession>A0ABT2NRG4</accession>
<dbReference type="EMBL" id="JAOCQF010000001">
    <property type="protein sequence ID" value="MCT8330080.1"/>
    <property type="molecule type" value="Genomic_DNA"/>
</dbReference>
<protein>
    <submittedName>
        <fullName evidence="2">Uncharacterized protein</fullName>
    </submittedName>
</protein>
<proteinExistence type="predicted"/>
<name>A0ABT2NRG4_9RHOB</name>
<evidence type="ECO:0000256" key="1">
    <source>
        <dbReference type="SAM" id="SignalP"/>
    </source>
</evidence>
<feature type="chain" id="PRO_5045839340" evidence="1">
    <location>
        <begin position="22"/>
        <end position="53"/>
    </location>
</feature>
<evidence type="ECO:0000313" key="2">
    <source>
        <dbReference type="EMBL" id="MCT8330080.1"/>
    </source>
</evidence>
<comment type="caution">
    <text evidence="2">The sequence shown here is derived from an EMBL/GenBank/DDBJ whole genome shotgun (WGS) entry which is preliminary data.</text>
</comment>
<sequence>MNTCRIVIAGFLAAIALPAAAENFTFDLPRLTFPQGVQTCAPATQPCPTADGK</sequence>
<evidence type="ECO:0000313" key="3">
    <source>
        <dbReference type="Proteomes" id="UP001205601"/>
    </source>
</evidence>
<feature type="signal peptide" evidence="1">
    <location>
        <begin position="1"/>
        <end position="21"/>
    </location>
</feature>
<dbReference type="Proteomes" id="UP001205601">
    <property type="component" value="Unassembled WGS sequence"/>
</dbReference>
<reference evidence="3" key="1">
    <citation type="submission" date="2023-07" db="EMBL/GenBank/DDBJ databases">
        <title>Defluviimonas sediminis sp. nov., isolated from mangrove sediment.</title>
        <authorList>
            <person name="Liu L."/>
            <person name="Li J."/>
            <person name="Huang Y."/>
            <person name="Pan J."/>
            <person name="Li M."/>
        </authorList>
    </citation>
    <scope>NUCLEOTIDE SEQUENCE [LARGE SCALE GENOMIC DNA]</scope>
    <source>
        <strain evidence="3">FT324</strain>
    </source>
</reference>
<gene>
    <name evidence="2" type="ORF">N5I32_11190</name>
</gene>
<organism evidence="2 3">
    <name type="scientific">Albidovulum sediminis</name>
    <dbReference type="NCBI Taxonomy" id="3066345"/>
    <lineage>
        <taxon>Bacteria</taxon>
        <taxon>Pseudomonadati</taxon>
        <taxon>Pseudomonadota</taxon>
        <taxon>Alphaproteobacteria</taxon>
        <taxon>Rhodobacterales</taxon>
        <taxon>Paracoccaceae</taxon>
        <taxon>Albidovulum</taxon>
    </lineage>
</organism>